<dbReference type="GeneID" id="54566078"/>
<dbReference type="OrthoDB" id="2560628at2759"/>
<feature type="transmembrane region" description="Helical" evidence="1">
    <location>
        <begin position="111"/>
        <end position="134"/>
    </location>
</feature>
<dbReference type="RefSeq" id="XP_033667860.1">
    <property type="nucleotide sequence ID" value="XM_033812806.1"/>
</dbReference>
<feature type="transmembrane region" description="Helical" evidence="1">
    <location>
        <begin position="72"/>
        <end position="91"/>
    </location>
</feature>
<evidence type="ECO:0000313" key="3">
    <source>
        <dbReference type="EMBL" id="KAF2166971.1"/>
    </source>
</evidence>
<name>A0A6A6CIV2_ZASCE</name>
<dbReference type="PANTHER" id="PTHR42109">
    <property type="entry name" value="UNPLACED GENOMIC SCAFFOLD UM_SCAF_CONTIG_1.265, WHOLE GENOME SHOTGUN SEQUENCE"/>
    <property type="match status" value="1"/>
</dbReference>
<sequence>MSRITYLDGIAIGQLIFYSPALLTSIYICFKHGFAKASGWIFLVLFSSVRLAGAGARVYLIHNPSSSDAETAALICSILGLSPLLLAWLGLLSRILYSILDQPWRTIVSIVLVRAIQIPTTVGLILCIVGATSVDTPTQVYTESTVRIGIVLFTVVFALLLIFNVMAAVLARSTMRGEKVLLVAVNLAAPLMLVRLVYPLLAAFSHINLFQIGNESTSAVTTSLFMEVVEEFGVVIIYLVAGILQPAFPKDGSQEEGLAQRYNRADLPGRLEKLSFLATLFTTGSELKARRGYGRGVELQSRTSGERELRKHGLRGQV</sequence>
<gene>
    <name evidence="3" type="ORF">M409DRAFT_54731</name>
</gene>
<feature type="transmembrane region" description="Helical" evidence="1">
    <location>
        <begin position="146"/>
        <end position="169"/>
    </location>
</feature>
<dbReference type="EMBL" id="ML993595">
    <property type="protein sequence ID" value="KAF2166971.1"/>
    <property type="molecule type" value="Genomic_DNA"/>
</dbReference>
<evidence type="ECO:0000313" key="4">
    <source>
        <dbReference type="Proteomes" id="UP000799537"/>
    </source>
</evidence>
<feature type="transmembrane region" description="Helical" evidence="1">
    <location>
        <begin position="224"/>
        <end position="244"/>
    </location>
</feature>
<proteinExistence type="predicted"/>
<dbReference type="InterPro" id="IPR056119">
    <property type="entry name" value="DUF7702"/>
</dbReference>
<dbReference type="PANTHER" id="PTHR42109:SF2">
    <property type="entry name" value="INTEGRAL MEMBRANE PROTEIN"/>
    <property type="match status" value="1"/>
</dbReference>
<protein>
    <recommendedName>
        <fullName evidence="2">DUF7702 domain-containing protein</fullName>
    </recommendedName>
</protein>
<evidence type="ECO:0000259" key="2">
    <source>
        <dbReference type="Pfam" id="PF24800"/>
    </source>
</evidence>
<dbReference type="Proteomes" id="UP000799537">
    <property type="component" value="Unassembled WGS sequence"/>
</dbReference>
<dbReference type="Pfam" id="PF24800">
    <property type="entry name" value="DUF7702"/>
    <property type="match status" value="1"/>
</dbReference>
<feature type="domain" description="DUF7702" evidence="2">
    <location>
        <begin position="4"/>
        <end position="243"/>
    </location>
</feature>
<feature type="transmembrane region" description="Helical" evidence="1">
    <location>
        <begin position="40"/>
        <end position="60"/>
    </location>
</feature>
<keyword evidence="4" id="KW-1185">Reference proteome</keyword>
<keyword evidence="1" id="KW-0472">Membrane</keyword>
<keyword evidence="1" id="KW-0812">Transmembrane</keyword>
<organism evidence="3 4">
    <name type="scientific">Zasmidium cellare ATCC 36951</name>
    <dbReference type="NCBI Taxonomy" id="1080233"/>
    <lineage>
        <taxon>Eukaryota</taxon>
        <taxon>Fungi</taxon>
        <taxon>Dikarya</taxon>
        <taxon>Ascomycota</taxon>
        <taxon>Pezizomycotina</taxon>
        <taxon>Dothideomycetes</taxon>
        <taxon>Dothideomycetidae</taxon>
        <taxon>Mycosphaerellales</taxon>
        <taxon>Mycosphaerellaceae</taxon>
        <taxon>Zasmidium</taxon>
    </lineage>
</organism>
<reference evidence="3" key="1">
    <citation type="journal article" date="2020" name="Stud. Mycol.">
        <title>101 Dothideomycetes genomes: a test case for predicting lifestyles and emergence of pathogens.</title>
        <authorList>
            <person name="Haridas S."/>
            <person name="Albert R."/>
            <person name="Binder M."/>
            <person name="Bloem J."/>
            <person name="Labutti K."/>
            <person name="Salamov A."/>
            <person name="Andreopoulos B."/>
            <person name="Baker S."/>
            <person name="Barry K."/>
            <person name="Bills G."/>
            <person name="Bluhm B."/>
            <person name="Cannon C."/>
            <person name="Castanera R."/>
            <person name="Culley D."/>
            <person name="Daum C."/>
            <person name="Ezra D."/>
            <person name="Gonzalez J."/>
            <person name="Henrissat B."/>
            <person name="Kuo A."/>
            <person name="Liang C."/>
            <person name="Lipzen A."/>
            <person name="Lutzoni F."/>
            <person name="Magnuson J."/>
            <person name="Mondo S."/>
            <person name="Nolan M."/>
            <person name="Ohm R."/>
            <person name="Pangilinan J."/>
            <person name="Park H.-J."/>
            <person name="Ramirez L."/>
            <person name="Alfaro M."/>
            <person name="Sun H."/>
            <person name="Tritt A."/>
            <person name="Yoshinaga Y."/>
            <person name="Zwiers L.-H."/>
            <person name="Turgeon B."/>
            <person name="Goodwin S."/>
            <person name="Spatafora J."/>
            <person name="Crous P."/>
            <person name="Grigoriev I."/>
        </authorList>
    </citation>
    <scope>NUCLEOTIDE SEQUENCE</scope>
    <source>
        <strain evidence="3">ATCC 36951</strain>
    </source>
</reference>
<feature type="transmembrane region" description="Helical" evidence="1">
    <location>
        <begin position="6"/>
        <end position="28"/>
    </location>
</feature>
<feature type="transmembrane region" description="Helical" evidence="1">
    <location>
        <begin position="181"/>
        <end position="204"/>
    </location>
</feature>
<dbReference type="AlphaFoldDB" id="A0A6A6CIV2"/>
<keyword evidence="1" id="KW-1133">Transmembrane helix</keyword>
<accession>A0A6A6CIV2</accession>
<evidence type="ECO:0000256" key="1">
    <source>
        <dbReference type="SAM" id="Phobius"/>
    </source>
</evidence>